<dbReference type="GO" id="GO:0006935">
    <property type="term" value="P:chemotaxis"/>
    <property type="evidence" value="ECO:0007669"/>
    <property type="project" value="InterPro"/>
</dbReference>
<dbReference type="InterPro" id="IPR036061">
    <property type="entry name" value="CheW-like_dom_sf"/>
</dbReference>
<evidence type="ECO:0000259" key="1">
    <source>
        <dbReference type="PROSITE" id="PS50851"/>
    </source>
</evidence>
<dbReference type="Gene3D" id="2.40.50.180">
    <property type="entry name" value="CheA-289, Domain 4"/>
    <property type="match status" value="1"/>
</dbReference>
<gene>
    <name evidence="2" type="ORF">DRP44_03785</name>
</gene>
<dbReference type="Proteomes" id="UP000282321">
    <property type="component" value="Unassembled WGS sequence"/>
</dbReference>
<dbReference type="Pfam" id="PF01584">
    <property type="entry name" value="CheW"/>
    <property type="match status" value="1"/>
</dbReference>
<accession>A0A660SAY3</accession>
<dbReference type="GO" id="GO:0007165">
    <property type="term" value="P:signal transduction"/>
    <property type="evidence" value="ECO:0007669"/>
    <property type="project" value="InterPro"/>
</dbReference>
<sequence length="302" mass="35262">MKKYLICNLSNLLIAFELDSIETVMEKYEIIPAEFYLSFFPGYYLNPIDSRLLPVIDFNNFYNILPNEKNRKMLLIKEGYGIIVDNADRVVESKAVSLKRSKKIEGVSYKSYIKYDNKVVPVIALSEIESRIAKEKKIEDTLKKKSKILKIKRGYYSNEKVIEENIEGEEKSILVFKYNEKLYGLDTEFGYYIADNVLMTRYPYSDRLAGIINLRGEMINILSSNYVYNDKEIETKTFVIVERENVKIGLKAQSVLSMYKINQSKLMKKKDGEKFIDEVYKNEIEVFIINVPKLMNDLTGEH</sequence>
<dbReference type="PROSITE" id="PS50851">
    <property type="entry name" value="CHEW"/>
    <property type="match status" value="1"/>
</dbReference>
<name>A0A660SAY3_UNCT6</name>
<evidence type="ECO:0000313" key="2">
    <source>
        <dbReference type="EMBL" id="RKX66600.1"/>
    </source>
</evidence>
<dbReference type="Gene3D" id="2.30.30.40">
    <property type="entry name" value="SH3 Domains"/>
    <property type="match status" value="1"/>
</dbReference>
<dbReference type="SUPFAM" id="SSF50341">
    <property type="entry name" value="CheW-like"/>
    <property type="match status" value="2"/>
</dbReference>
<reference evidence="2 3" key="1">
    <citation type="submission" date="2018-06" db="EMBL/GenBank/DDBJ databases">
        <title>Extensive metabolic versatility and redundancy in microbially diverse, dynamic hydrothermal sediments.</title>
        <authorList>
            <person name="Dombrowski N."/>
            <person name="Teske A."/>
            <person name="Baker B.J."/>
        </authorList>
    </citation>
    <scope>NUCLEOTIDE SEQUENCE [LARGE SCALE GENOMIC DNA]</scope>
    <source>
        <strain evidence="2">B35_G9</strain>
    </source>
</reference>
<comment type="caution">
    <text evidence="2">The sequence shown here is derived from an EMBL/GenBank/DDBJ whole genome shotgun (WGS) entry which is preliminary data.</text>
</comment>
<evidence type="ECO:0000313" key="3">
    <source>
        <dbReference type="Proteomes" id="UP000282321"/>
    </source>
</evidence>
<dbReference type="InterPro" id="IPR002545">
    <property type="entry name" value="CheW-lke_dom"/>
</dbReference>
<dbReference type="AlphaFoldDB" id="A0A660SAY3"/>
<feature type="domain" description="CheW-like" evidence="1">
    <location>
        <begin position="170"/>
        <end position="300"/>
    </location>
</feature>
<protein>
    <recommendedName>
        <fullName evidence="1">CheW-like domain-containing protein</fullName>
    </recommendedName>
</protein>
<dbReference type="EMBL" id="QNBC01000038">
    <property type="protein sequence ID" value="RKX66600.1"/>
    <property type="molecule type" value="Genomic_DNA"/>
</dbReference>
<organism evidence="2 3">
    <name type="scientific">candidate division TA06 bacterium</name>
    <dbReference type="NCBI Taxonomy" id="2250710"/>
    <lineage>
        <taxon>Bacteria</taxon>
        <taxon>Bacteria division TA06</taxon>
    </lineage>
</organism>
<proteinExistence type="predicted"/>